<name>A0A0F9EXV2_9ZZZZ</name>
<comment type="caution">
    <text evidence="1">The sequence shown here is derived from an EMBL/GenBank/DDBJ whole genome shotgun (WGS) entry which is preliminary data.</text>
</comment>
<evidence type="ECO:0000313" key="1">
    <source>
        <dbReference type="EMBL" id="KKL28673.1"/>
    </source>
</evidence>
<gene>
    <name evidence="1" type="ORF">LCGC14_2372770</name>
</gene>
<accession>A0A0F9EXV2</accession>
<dbReference type="AlphaFoldDB" id="A0A0F9EXV2"/>
<protein>
    <submittedName>
        <fullName evidence="1">Uncharacterized protein</fullName>
    </submittedName>
</protein>
<organism evidence="1">
    <name type="scientific">marine sediment metagenome</name>
    <dbReference type="NCBI Taxonomy" id="412755"/>
    <lineage>
        <taxon>unclassified sequences</taxon>
        <taxon>metagenomes</taxon>
        <taxon>ecological metagenomes</taxon>
    </lineage>
</organism>
<sequence>MSLKNSTPAVVAALKTRDGYKVYTEKPPSHYNPRKSYVPKVGEWFWRKWPSDGWQLRMMMEDGAYYRESYDGAPMKKCSWDNVAYKGICLPATDPTK</sequence>
<proteinExistence type="predicted"/>
<reference evidence="1" key="1">
    <citation type="journal article" date="2015" name="Nature">
        <title>Complex archaea that bridge the gap between prokaryotes and eukaryotes.</title>
        <authorList>
            <person name="Spang A."/>
            <person name="Saw J.H."/>
            <person name="Jorgensen S.L."/>
            <person name="Zaremba-Niedzwiedzka K."/>
            <person name="Martijn J."/>
            <person name="Lind A.E."/>
            <person name="van Eijk R."/>
            <person name="Schleper C."/>
            <person name="Guy L."/>
            <person name="Ettema T.J."/>
        </authorList>
    </citation>
    <scope>NUCLEOTIDE SEQUENCE</scope>
</reference>
<dbReference type="EMBL" id="LAZR01035012">
    <property type="protein sequence ID" value="KKL28673.1"/>
    <property type="molecule type" value="Genomic_DNA"/>
</dbReference>